<dbReference type="AlphaFoldDB" id="A0A1H1XGK0"/>
<dbReference type="GO" id="GO:0016491">
    <property type="term" value="F:oxidoreductase activity"/>
    <property type="evidence" value="ECO:0007669"/>
    <property type="project" value="InterPro"/>
</dbReference>
<dbReference type="InterPro" id="IPR051397">
    <property type="entry name" value="Zn-ADH-like_protein"/>
</dbReference>
<protein>
    <submittedName>
        <fullName evidence="2">NADPH:quinone reductase</fullName>
    </submittedName>
</protein>
<dbReference type="Pfam" id="PF08240">
    <property type="entry name" value="ADH_N"/>
    <property type="match status" value="1"/>
</dbReference>
<evidence type="ECO:0000259" key="1">
    <source>
        <dbReference type="SMART" id="SM00829"/>
    </source>
</evidence>
<organism evidence="2 3">
    <name type="scientific">Brevibacterium sandarakinum</name>
    <dbReference type="NCBI Taxonomy" id="629680"/>
    <lineage>
        <taxon>Bacteria</taxon>
        <taxon>Bacillati</taxon>
        <taxon>Actinomycetota</taxon>
        <taxon>Actinomycetes</taxon>
        <taxon>Micrococcales</taxon>
        <taxon>Brevibacteriaceae</taxon>
        <taxon>Brevibacterium</taxon>
    </lineage>
</organism>
<dbReference type="InterPro" id="IPR020843">
    <property type="entry name" value="ER"/>
</dbReference>
<dbReference type="STRING" id="629680.SAMN04489751_3699"/>
<accession>A0A1H1XGK0</accession>
<evidence type="ECO:0000313" key="3">
    <source>
        <dbReference type="Proteomes" id="UP000199700"/>
    </source>
</evidence>
<dbReference type="PANTHER" id="PTHR43677:SF4">
    <property type="entry name" value="QUINONE OXIDOREDUCTASE-LIKE PROTEIN 2"/>
    <property type="match status" value="1"/>
</dbReference>
<proteinExistence type="predicted"/>
<dbReference type="InterPro" id="IPR013149">
    <property type="entry name" value="ADH-like_C"/>
</dbReference>
<dbReference type="PANTHER" id="PTHR43677">
    <property type="entry name" value="SHORT-CHAIN DEHYDROGENASE/REDUCTASE"/>
    <property type="match status" value="1"/>
</dbReference>
<keyword evidence="3" id="KW-1185">Reference proteome</keyword>
<reference evidence="2" key="1">
    <citation type="submission" date="2016-10" db="EMBL/GenBank/DDBJ databases">
        <authorList>
            <person name="Varghese N."/>
            <person name="Submissions S."/>
        </authorList>
    </citation>
    <scope>NUCLEOTIDE SEQUENCE [LARGE SCALE GENOMIC DNA]</scope>
    <source>
        <strain evidence="2">DSM 22082</strain>
    </source>
</reference>
<dbReference type="InterPro" id="IPR013154">
    <property type="entry name" value="ADH-like_N"/>
</dbReference>
<gene>
    <name evidence="2" type="ORF">SAMN04489751_3699</name>
</gene>
<dbReference type="InterPro" id="IPR011032">
    <property type="entry name" value="GroES-like_sf"/>
</dbReference>
<dbReference type="Proteomes" id="UP000199700">
    <property type="component" value="Chromosome"/>
</dbReference>
<dbReference type="SMART" id="SM00829">
    <property type="entry name" value="PKS_ER"/>
    <property type="match status" value="1"/>
</dbReference>
<dbReference type="Gene3D" id="3.90.180.10">
    <property type="entry name" value="Medium-chain alcohol dehydrogenases, catalytic domain"/>
    <property type="match status" value="1"/>
</dbReference>
<sequence>MLAAMYDQPGEPEVLYVRDVSTPSPGAGEVLIRHRAVAIEGGDLINRALTPPDAAGSPLGYSAAGDIVAVGENVEHLKVGDRVSSFGSAGSHAELRCLPIQQVWVLPENLSYDKAAALTIPFGTADHSLFAVGGLSESQTVLIQAGAGAVGFASIQLARQAGAHVITTVGGIDRAQQLRNAGAHHVIDYTNSNVIQAVTELTDGRGVDLVIDPVGSTLQNSIGSLAAGGHLVFNGNAGGTPLQVDLWPALQGNIRLSGVFMGTQFAQTAVRHRITSMLHRAAKSAITVPIDRHFALTDVVTAHHYAQARKSIGRVILRP</sequence>
<dbReference type="InterPro" id="IPR036291">
    <property type="entry name" value="NAD(P)-bd_dom_sf"/>
</dbReference>
<dbReference type="OrthoDB" id="9790818at2"/>
<dbReference type="Gene3D" id="3.40.50.720">
    <property type="entry name" value="NAD(P)-binding Rossmann-like Domain"/>
    <property type="match status" value="1"/>
</dbReference>
<name>A0A1H1XGK0_BRESA</name>
<dbReference type="SUPFAM" id="SSF51735">
    <property type="entry name" value="NAD(P)-binding Rossmann-fold domains"/>
    <property type="match status" value="1"/>
</dbReference>
<dbReference type="Pfam" id="PF00107">
    <property type="entry name" value="ADH_zinc_N"/>
    <property type="match status" value="1"/>
</dbReference>
<dbReference type="SUPFAM" id="SSF50129">
    <property type="entry name" value="GroES-like"/>
    <property type="match status" value="1"/>
</dbReference>
<evidence type="ECO:0000313" key="2">
    <source>
        <dbReference type="EMBL" id="SDT07899.1"/>
    </source>
</evidence>
<feature type="domain" description="Enoyl reductase (ER)" evidence="1">
    <location>
        <begin position="10"/>
        <end position="317"/>
    </location>
</feature>
<dbReference type="EMBL" id="LT629739">
    <property type="protein sequence ID" value="SDT07899.1"/>
    <property type="molecule type" value="Genomic_DNA"/>
</dbReference>